<evidence type="ECO:0000256" key="5">
    <source>
        <dbReference type="ARBA" id="ARBA00022840"/>
    </source>
</evidence>
<dbReference type="STRING" id="764103.G7E1K3"/>
<feature type="compositionally biased region" description="Basic residues" evidence="11">
    <location>
        <begin position="135"/>
        <end position="148"/>
    </location>
</feature>
<evidence type="ECO:0000313" key="14">
    <source>
        <dbReference type="Proteomes" id="UP000009131"/>
    </source>
</evidence>
<dbReference type="OMA" id="INMHAAR"/>
<dbReference type="Gene3D" id="3.40.50.300">
    <property type="entry name" value="P-loop containing nucleotide triphosphate hydrolases"/>
    <property type="match status" value="1"/>
</dbReference>
<feature type="compositionally biased region" description="Basic and acidic residues" evidence="11">
    <location>
        <begin position="30"/>
        <end position="43"/>
    </location>
</feature>
<dbReference type="PROSITE" id="PS00486">
    <property type="entry name" value="DNA_MISMATCH_REPAIR_2"/>
    <property type="match status" value="1"/>
</dbReference>
<dbReference type="GO" id="GO:0005524">
    <property type="term" value="F:ATP binding"/>
    <property type="evidence" value="ECO:0007669"/>
    <property type="project" value="UniProtKB-KW"/>
</dbReference>
<evidence type="ECO:0000256" key="10">
    <source>
        <dbReference type="RuleBase" id="RU003756"/>
    </source>
</evidence>
<dbReference type="SUPFAM" id="SSF55271">
    <property type="entry name" value="DNA repair protein MutS, domain I"/>
    <property type="match status" value="1"/>
</dbReference>
<feature type="compositionally biased region" description="Low complexity" evidence="11">
    <location>
        <begin position="67"/>
        <end position="79"/>
    </location>
</feature>
<dbReference type="HOGENOM" id="CLU_002472_0_0_1"/>
<dbReference type="eggNOG" id="KOG0218">
    <property type="taxonomic scope" value="Eukaryota"/>
</dbReference>
<dbReference type="InterPro" id="IPR045076">
    <property type="entry name" value="MutS"/>
</dbReference>
<dbReference type="SMART" id="SM00533">
    <property type="entry name" value="MUTSd"/>
    <property type="match status" value="1"/>
</dbReference>
<keyword evidence="14" id="KW-1185">Reference proteome</keyword>
<dbReference type="OrthoDB" id="121051at2759"/>
<dbReference type="InterPro" id="IPR027417">
    <property type="entry name" value="P-loop_NTPase"/>
</dbReference>
<evidence type="ECO:0000256" key="3">
    <source>
        <dbReference type="ARBA" id="ARBA00022741"/>
    </source>
</evidence>
<evidence type="ECO:0000256" key="9">
    <source>
        <dbReference type="ARBA" id="ARBA00029792"/>
    </source>
</evidence>
<evidence type="ECO:0000313" key="13">
    <source>
        <dbReference type="EMBL" id="GAA96713.1"/>
    </source>
</evidence>
<feature type="compositionally biased region" description="Low complexity" evidence="11">
    <location>
        <begin position="46"/>
        <end position="60"/>
    </location>
</feature>
<feature type="region of interest" description="Disordered" evidence="11">
    <location>
        <begin position="1"/>
        <end position="175"/>
    </location>
</feature>
<dbReference type="GO" id="GO:0006312">
    <property type="term" value="P:mitotic recombination"/>
    <property type="evidence" value="ECO:0007669"/>
    <property type="project" value="TreeGrafter"/>
</dbReference>
<keyword evidence="4 10" id="KW-0227">DNA damage</keyword>
<dbReference type="InterPro" id="IPR036678">
    <property type="entry name" value="MutS_con_dom_sf"/>
</dbReference>
<dbReference type="GO" id="GO:0140664">
    <property type="term" value="F:ATP-dependent DNA damage sensor activity"/>
    <property type="evidence" value="ECO:0007669"/>
    <property type="project" value="InterPro"/>
</dbReference>
<dbReference type="Gene3D" id="3.40.1170.10">
    <property type="entry name" value="DNA repair protein MutS, domain I"/>
    <property type="match status" value="1"/>
</dbReference>
<name>G7E1K3_MIXOS</name>
<feature type="domain" description="DNA mismatch repair proteins mutS family" evidence="12">
    <location>
        <begin position="947"/>
        <end position="963"/>
    </location>
</feature>
<accession>G7E1K3</accession>
<dbReference type="RefSeq" id="XP_014565232.1">
    <property type="nucleotide sequence ID" value="XM_014709746.1"/>
</dbReference>
<dbReference type="FunCoup" id="G7E1K3">
    <property type="interactions" value="516"/>
</dbReference>
<dbReference type="InterPro" id="IPR007860">
    <property type="entry name" value="DNA_mmatch_repair_MutS_con_dom"/>
</dbReference>
<keyword evidence="8" id="KW-0539">Nucleus</keyword>
<dbReference type="SMART" id="SM00534">
    <property type="entry name" value="MUTSac"/>
    <property type="match status" value="1"/>
</dbReference>
<dbReference type="InterPro" id="IPR007696">
    <property type="entry name" value="DNA_mismatch_repair_MutS_core"/>
</dbReference>
<dbReference type="Pfam" id="PF00488">
    <property type="entry name" value="MutS_V"/>
    <property type="match status" value="1"/>
</dbReference>
<dbReference type="Gene3D" id="3.30.420.110">
    <property type="entry name" value="MutS, connector domain"/>
    <property type="match status" value="1"/>
</dbReference>
<dbReference type="Gene3D" id="1.10.1420.10">
    <property type="match status" value="2"/>
</dbReference>
<evidence type="ECO:0000259" key="12">
    <source>
        <dbReference type="PROSITE" id="PS00486"/>
    </source>
</evidence>
<dbReference type="Pfam" id="PF05188">
    <property type="entry name" value="MutS_II"/>
    <property type="match status" value="1"/>
</dbReference>
<keyword evidence="3 10" id="KW-0547">Nucleotide-binding</keyword>
<feature type="compositionally biased region" description="Basic residues" evidence="11">
    <location>
        <begin position="1"/>
        <end position="11"/>
    </location>
</feature>
<dbReference type="InterPro" id="IPR036187">
    <property type="entry name" value="DNA_mismatch_repair_MutS_sf"/>
</dbReference>
<keyword evidence="7 10" id="KW-0234">DNA repair</keyword>
<evidence type="ECO:0000256" key="8">
    <source>
        <dbReference type="ARBA" id="ARBA00023242"/>
    </source>
</evidence>
<reference evidence="13 14" key="1">
    <citation type="journal article" date="2011" name="J. Gen. Appl. Microbiol.">
        <title>Draft genome sequencing of the enigmatic basidiomycete Mixia osmundae.</title>
        <authorList>
            <person name="Nishida H."/>
            <person name="Nagatsuka Y."/>
            <person name="Sugiyama J."/>
        </authorList>
    </citation>
    <scope>NUCLEOTIDE SEQUENCE [LARGE SCALE GENOMIC DNA]</scope>
    <source>
        <strain evidence="14">CBS 9802 / IAM 14324 / JCM 22182 / KY 12970</strain>
    </source>
</reference>
<reference evidence="13 14" key="2">
    <citation type="journal article" date="2012" name="Open Biol.">
        <title>Characteristics of nucleosomes and linker DNA regions on the genome of the basidiomycete Mixia osmundae revealed by mono- and dinucleosome mapping.</title>
        <authorList>
            <person name="Nishida H."/>
            <person name="Kondo S."/>
            <person name="Matsumoto T."/>
            <person name="Suzuki Y."/>
            <person name="Yoshikawa H."/>
            <person name="Taylor T.D."/>
            <person name="Sugiyama J."/>
        </authorList>
    </citation>
    <scope>NUCLEOTIDE SEQUENCE [LARGE SCALE GENOMIC DNA]</scope>
    <source>
        <strain evidence="14">CBS 9802 / IAM 14324 / JCM 22182 / KY 12970</strain>
    </source>
</reference>
<dbReference type="InParanoid" id="G7E1K3"/>
<dbReference type="AlphaFoldDB" id="G7E1K3"/>
<dbReference type="PANTHER" id="PTHR11361:SF122">
    <property type="entry name" value="DNA MISMATCH REPAIR PROTEIN MSH3"/>
    <property type="match status" value="1"/>
</dbReference>
<dbReference type="InterPro" id="IPR007695">
    <property type="entry name" value="DNA_mismatch_repair_MutS-lik_N"/>
</dbReference>
<comment type="caution">
    <text evidence="13">The sequence shown here is derived from an EMBL/GenBank/DDBJ whole genome shotgun (WGS) entry which is preliminary data.</text>
</comment>
<comment type="function">
    <text evidence="10">Component of the post-replicative DNA mismatch repair system (MMR).</text>
</comment>
<dbReference type="PANTHER" id="PTHR11361">
    <property type="entry name" value="DNA MISMATCH REPAIR PROTEIN MUTS FAMILY MEMBER"/>
    <property type="match status" value="1"/>
</dbReference>
<protein>
    <recommendedName>
        <fullName evidence="9">MutS protein homolog 3</fullName>
    </recommendedName>
</protein>
<organism evidence="13 14">
    <name type="scientific">Mixia osmundae (strain CBS 9802 / IAM 14324 / JCM 22182 / KY 12970)</name>
    <dbReference type="NCBI Taxonomy" id="764103"/>
    <lineage>
        <taxon>Eukaryota</taxon>
        <taxon>Fungi</taxon>
        <taxon>Dikarya</taxon>
        <taxon>Basidiomycota</taxon>
        <taxon>Pucciniomycotina</taxon>
        <taxon>Mixiomycetes</taxon>
        <taxon>Mixiales</taxon>
        <taxon>Mixiaceae</taxon>
        <taxon>Mixia</taxon>
    </lineage>
</organism>
<proteinExistence type="inferred from homology"/>
<dbReference type="InterPro" id="IPR016151">
    <property type="entry name" value="DNA_mismatch_repair_MutS_N"/>
</dbReference>
<evidence type="ECO:0000256" key="1">
    <source>
        <dbReference type="ARBA" id="ARBA00004123"/>
    </source>
</evidence>
<comment type="subcellular location">
    <subcellularLocation>
        <location evidence="1">Nucleus</location>
    </subcellularLocation>
</comment>
<evidence type="ECO:0000256" key="2">
    <source>
        <dbReference type="ARBA" id="ARBA00007094"/>
    </source>
</evidence>
<evidence type="ECO:0000256" key="4">
    <source>
        <dbReference type="ARBA" id="ARBA00022763"/>
    </source>
</evidence>
<dbReference type="Pfam" id="PF05190">
    <property type="entry name" value="MutS_IV"/>
    <property type="match status" value="1"/>
</dbReference>
<dbReference type="Pfam" id="PF05192">
    <property type="entry name" value="MutS_III"/>
    <property type="match status" value="1"/>
</dbReference>
<dbReference type="EMBL" id="BABT02000106">
    <property type="protein sequence ID" value="GAA96713.1"/>
    <property type="molecule type" value="Genomic_DNA"/>
</dbReference>
<dbReference type="GO" id="GO:0006298">
    <property type="term" value="P:mismatch repair"/>
    <property type="evidence" value="ECO:0007669"/>
    <property type="project" value="InterPro"/>
</dbReference>
<evidence type="ECO:0000256" key="11">
    <source>
        <dbReference type="SAM" id="MobiDB-lite"/>
    </source>
</evidence>
<comment type="similarity">
    <text evidence="2">Belongs to the DNA mismatch repair MutS family. MSH3 subfamily.</text>
</comment>
<dbReference type="SUPFAM" id="SSF48334">
    <property type="entry name" value="DNA repair protein MutS, domain III"/>
    <property type="match status" value="1"/>
</dbReference>
<sequence length="1095" mass="121145">MASPHFGKKRAASVTLISSDEDDASPAKAAKLEPDSGEHDELQRLSPRASTSRATSTAPTKQLTLKTAFAPVASTSAAANKVRAEETRAADAKVQEHIRGRLSGWKYGPTSVDSQIDEVASSTRDVDSDPASLKARARQRAAVRRRLTQRPVHALSPSNTPETEPMQAEADSEEEGQVDDSFARELASFKSAYAAPKRSNGKGKAAAKEYTPLEQQWLDLKAANKDTVLAFEVGYKIQFWNEDALIASKILHIANFQGGKFNSAMVPTHRLMLHVKRLVMAGYKVGIVRQVETAALKKVGSTRNQLFKRQITERYTLSTWVDELDSSELSSEQGRASTIVVVLEDGMTRTDGKTAFAVCSVTPGTGEIIWDSFDDDHLRHALETRLMHLAPGEVIVPIEKLSSQTESVIATLVNNREASQPRGRIDRVALMSTSKHVEKLMEFYEQPKDVIDLDGDHVEPIISMEIIKALPETVKVALSVLIDQCALFFLQNIFLRPKSFLPFGRRAHMTLTGQTLRNLEIFQNQTDGSAKGTLWSALDSTQTVFGRRMLKHWLAAPLIDPQALQERLKAVTEILTSSSFVIGKLRTVLTGLPDLERGLCRVHYRKITLPELSKMLSALSRVSGELQSMANPSAGEAVRSPLLKRAINTVAQSRSMIERFLNLLNLPACQESRKESMFKDVEARAPAVFDAQDVISTIEFELDQHLAELRKLLKKPRLKYIDVHLEKYLIEISRSDAASIPADWIRINGTNTNYRYRSPRMTELLAERAQSIERRDLAATEACHTYLDELGGEYVTFRAVIRTLAELDCLLSLARTSSQPGYCKPVLQDNDTVTLHVTGGRHPVIERILSDPFVANDVSMDDQQGMRTMLLTGSNMSGKSSFARMCALLVILAQIGCYVPASSMRLSIFDNILTRMGAADDILHGRSTFMVEMSESADIVRSATSRSFVLLDELGRGTSDVDGRILAYAILRYLHAHRKGLIIFVTHFHSLVSELCSEFPQDAASYHMQVLETSGSSSERIVFLYKLAAGLASRSHGIHVGKIAGLPDRLLERAYEKSAIAKQADQARLLRSASNLLASFAQGSFEADQARLLCL</sequence>
<evidence type="ECO:0000256" key="6">
    <source>
        <dbReference type="ARBA" id="ARBA00023125"/>
    </source>
</evidence>
<dbReference type="GO" id="GO:0005634">
    <property type="term" value="C:nucleus"/>
    <property type="evidence" value="ECO:0007669"/>
    <property type="project" value="UniProtKB-SubCell"/>
</dbReference>
<dbReference type="Pfam" id="PF01624">
    <property type="entry name" value="MutS_I"/>
    <property type="match status" value="1"/>
</dbReference>
<dbReference type="InterPro" id="IPR007861">
    <property type="entry name" value="DNA_mismatch_repair_MutS_clamp"/>
</dbReference>
<feature type="compositionally biased region" description="Basic and acidic residues" evidence="11">
    <location>
        <begin position="82"/>
        <end position="99"/>
    </location>
</feature>
<dbReference type="NCBIfam" id="NF003810">
    <property type="entry name" value="PRK05399.1"/>
    <property type="match status" value="1"/>
</dbReference>
<dbReference type="InterPro" id="IPR000432">
    <property type="entry name" value="DNA_mismatch_repair_MutS_C"/>
</dbReference>
<dbReference type="Proteomes" id="UP000009131">
    <property type="component" value="Unassembled WGS sequence"/>
</dbReference>
<evidence type="ECO:0000256" key="7">
    <source>
        <dbReference type="ARBA" id="ARBA00023204"/>
    </source>
</evidence>
<gene>
    <name evidence="13" type="primary">Mo03384</name>
    <name evidence="13" type="ORF">E5Q_03384</name>
</gene>
<keyword evidence="6 10" id="KW-0238">DNA-binding</keyword>
<dbReference type="SUPFAM" id="SSF52540">
    <property type="entry name" value="P-loop containing nucleoside triphosphate hydrolases"/>
    <property type="match status" value="1"/>
</dbReference>
<dbReference type="GO" id="GO:0030983">
    <property type="term" value="F:mismatched DNA binding"/>
    <property type="evidence" value="ECO:0007669"/>
    <property type="project" value="InterPro"/>
</dbReference>
<keyword evidence="5" id="KW-0067">ATP-binding</keyword>